<protein>
    <recommendedName>
        <fullName evidence="5">CCHC-type domain-containing protein</fullName>
    </recommendedName>
</protein>
<dbReference type="PANTHER" id="PTHR14787">
    <property type="entry name" value="C10ORF188 FAMILY MEMBER"/>
    <property type="match status" value="1"/>
</dbReference>
<evidence type="ECO:0000256" key="1">
    <source>
        <dbReference type="SAM" id="Coils"/>
    </source>
</evidence>
<proteinExistence type="predicted"/>
<dbReference type="PANTHER" id="PTHR14787:SF1">
    <property type="entry name" value="ATPASE PAAT"/>
    <property type="match status" value="1"/>
</dbReference>
<feature type="region of interest" description="Disordered" evidence="2">
    <location>
        <begin position="1"/>
        <end position="20"/>
    </location>
</feature>
<organism evidence="3 4">
    <name type="scientific">Muraenolepis orangiensis</name>
    <name type="common">Patagonian moray cod</name>
    <dbReference type="NCBI Taxonomy" id="630683"/>
    <lineage>
        <taxon>Eukaryota</taxon>
        <taxon>Metazoa</taxon>
        <taxon>Chordata</taxon>
        <taxon>Craniata</taxon>
        <taxon>Vertebrata</taxon>
        <taxon>Euteleostomi</taxon>
        <taxon>Actinopterygii</taxon>
        <taxon>Neopterygii</taxon>
        <taxon>Teleostei</taxon>
        <taxon>Neoteleostei</taxon>
        <taxon>Acanthomorphata</taxon>
        <taxon>Zeiogadaria</taxon>
        <taxon>Gadariae</taxon>
        <taxon>Gadiformes</taxon>
        <taxon>Muraenolepidoidei</taxon>
        <taxon>Muraenolepididae</taxon>
        <taxon>Muraenolepis</taxon>
    </lineage>
</organism>
<evidence type="ECO:0000256" key="2">
    <source>
        <dbReference type="SAM" id="MobiDB-lite"/>
    </source>
</evidence>
<dbReference type="EMBL" id="JANIIK010000040">
    <property type="protein sequence ID" value="KAJ3607691.1"/>
    <property type="molecule type" value="Genomic_DNA"/>
</dbReference>
<comment type="caution">
    <text evidence="3">The sequence shown here is derived from an EMBL/GenBank/DDBJ whole genome shotgun (WGS) entry which is preliminary data.</text>
</comment>
<dbReference type="OrthoDB" id="8962596at2759"/>
<dbReference type="AlphaFoldDB" id="A0A9Q0ISL1"/>
<feature type="region of interest" description="Disordered" evidence="2">
    <location>
        <begin position="45"/>
        <end position="136"/>
    </location>
</feature>
<evidence type="ECO:0008006" key="5">
    <source>
        <dbReference type="Google" id="ProtNLM"/>
    </source>
</evidence>
<evidence type="ECO:0000313" key="3">
    <source>
        <dbReference type="EMBL" id="KAJ3607691.1"/>
    </source>
</evidence>
<name>A0A9Q0ISL1_9TELE</name>
<keyword evidence="1" id="KW-0175">Coiled coil</keyword>
<keyword evidence="4" id="KW-1185">Reference proteome</keyword>
<dbReference type="SUPFAM" id="SSF56672">
    <property type="entry name" value="DNA/RNA polymerases"/>
    <property type="match status" value="1"/>
</dbReference>
<feature type="compositionally biased region" description="Pro residues" evidence="2">
    <location>
        <begin position="71"/>
        <end position="120"/>
    </location>
</feature>
<dbReference type="Pfam" id="PF14958">
    <property type="entry name" value="PAAT-like"/>
    <property type="match status" value="1"/>
</dbReference>
<accession>A0A9Q0ISL1</accession>
<reference evidence="3" key="1">
    <citation type="submission" date="2022-07" db="EMBL/GenBank/DDBJ databases">
        <title>Chromosome-level genome of Muraenolepis orangiensis.</title>
        <authorList>
            <person name="Kim J."/>
        </authorList>
    </citation>
    <scope>NUCLEOTIDE SEQUENCE</scope>
    <source>
        <strain evidence="3">KU_S4_2022</strain>
        <tissue evidence="3">Muscle</tissue>
    </source>
</reference>
<gene>
    <name evidence="3" type="ORF">NHX12_024742</name>
</gene>
<dbReference type="Proteomes" id="UP001148018">
    <property type="component" value="Unassembled WGS sequence"/>
</dbReference>
<dbReference type="InterPro" id="IPR043502">
    <property type="entry name" value="DNA/RNA_pol_sf"/>
</dbReference>
<sequence length="582" mass="61655">MTTRSTVCHPPPPLPQGDHHGLTTVVNRCGEVGHFARVCRAAAPMPRSWPRSGNVDKAASPTTPARGGRPRQPPGSPRDQPPGSPQHQPPGSPRHQPPGSPRHQPPGSPRHQPPGSPRHQPPGSRGCATMLPVPSPSTETYQAVQEMWRRSCEGLEDYQCQELKKFLDGNIDLYAANDKDCTRTRLVQHSINTGSSPPIHLRPHRLALAKRQVAEEKIREMAAAGVIEPSDSRPAGSMSHGEAGRQVSGLSSWVCAAGGSLEEVLLPVLLGPDQSLSEADSSTTTHRDEDRGPFYKTHLILESPCVSCEVKLLSLGGRSSVAVSGILVGLRPQSPSPGPGCSLSQGGGLGPGPTIDMQRVQTLVEEMGSSLSPGAQSLMDMVKVQQKNQVSGLGGLLPLLMGSPAFSASLPQGGAGPLAPVQDGALPLPSLVIFYCPREVQLPLPRTESLEGTLRIEGHGGDELGSAPHFLPMLQSVCGQVTQLRLEGAALEKNATATWELDEVMERRLEDIERRLKEHVDRRLDALELKLEQLLLAALPPAEGLGPGALPPAEGLGPGARLVEAGVGTEDHMASLEPLPTA</sequence>
<dbReference type="InterPro" id="IPR028043">
    <property type="entry name" value="PAAT-like"/>
</dbReference>
<evidence type="ECO:0000313" key="4">
    <source>
        <dbReference type="Proteomes" id="UP001148018"/>
    </source>
</evidence>
<feature type="coiled-coil region" evidence="1">
    <location>
        <begin position="502"/>
        <end position="537"/>
    </location>
</feature>